<dbReference type="PROSITE" id="PS51444">
    <property type="entry name" value="FH2"/>
    <property type="match status" value="1"/>
</dbReference>
<dbReference type="PANTHER" id="PTHR46345">
    <property type="entry name" value="INVERTED FORMIN-2"/>
    <property type="match status" value="1"/>
</dbReference>
<evidence type="ECO:0000313" key="3">
    <source>
        <dbReference type="Proteomes" id="UP000784294"/>
    </source>
</evidence>
<dbReference type="InterPro" id="IPR015425">
    <property type="entry name" value="FH2_Formin"/>
</dbReference>
<comment type="caution">
    <text evidence="2">The sequence shown here is derived from an EMBL/GenBank/DDBJ whole genome shotgun (WGS) entry which is preliminary data.</text>
</comment>
<proteinExistence type="predicted"/>
<reference evidence="2" key="1">
    <citation type="submission" date="2018-11" db="EMBL/GenBank/DDBJ databases">
        <authorList>
            <consortium name="Pathogen Informatics"/>
        </authorList>
    </citation>
    <scope>NUCLEOTIDE SEQUENCE</scope>
</reference>
<protein>
    <recommendedName>
        <fullName evidence="1">FH2 domain-containing protein</fullName>
    </recommendedName>
</protein>
<dbReference type="AlphaFoldDB" id="A0A3S5CMR2"/>
<gene>
    <name evidence="2" type="ORF">PXEA_LOCUS27026</name>
</gene>
<feature type="domain" description="FH2" evidence="1">
    <location>
        <begin position="1"/>
        <end position="105"/>
    </location>
</feature>
<evidence type="ECO:0000259" key="1">
    <source>
        <dbReference type="PROSITE" id="PS51444"/>
    </source>
</evidence>
<evidence type="ECO:0000313" key="2">
    <source>
        <dbReference type="EMBL" id="VEL33586.1"/>
    </source>
</evidence>
<dbReference type="PANTHER" id="PTHR46345:SF8">
    <property type="entry name" value="FORMIN 3, ISOFORM B"/>
    <property type="match status" value="1"/>
</dbReference>
<organism evidence="2 3">
    <name type="scientific">Protopolystoma xenopodis</name>
    <dbReference type="NCBI Taxonomy" id="117903"/>
    <lineage>
        <taxon>Eukaryota</taxon>
        <taxon>Metazoa</taxon>
        <taxon>Spiralia</taxon>
        <taxon>Lophotrochozoa</taxon>
        <taxon>Platyhelminthes</taxon>
        <taxon>Monogenea</taxon>
        <taxon>Polyopisthocotylea</taxon>
        <taxon>Polystomatidea</taxon>
        <taxon>Polystomatidae</taxon>
        <taxon>Protopolystoma</taxon>
    </lineage>
</organism>
<dbReference type="Gene3D" id="1.20.58.630">
    <property type="match status" value="1"/>
</dbReference>
<name>A0A3S5CMR2_9PLAT</name>
<dbReference type="EMBL" id="CAAALY010246043">
    <property type="protein sequence ID" value="VEL33586.1"/>
    <property type="molecule type" value="Genomic_DNA"/>
</dbReference>
<dbReference type="Pfam" id="PF02181">
    <property type="entry name" value="FH2"/>
    <property type="match status" value="1"/>
</dbReference>
<accession>A0A3S5CMR2</accession>
<keyword evidence="3" id="KW-1185">Reference proteome</keyword>
<dbReference type="OrthoDB" id="26518at2759"/>
<sequence>MQHFNFFCSSTPPIPLLRNQPVCLLESQRCLNINIFLRQFKMLETSVIDLLRTGSSRVIGPERLRGLLKLLPNEHELQVLKGYSGSRIGLDPAEQFFIDLVRIPE</sequence>
<dbReference type="Proteomes" id="UP000784294">
    <property type="component" value="Unassembled WGS sequence"/>
</dbReference>
<dbReference type="SUPFAM" id="SSF101447">
    <property type="entry name" value="Formin homology 2 domain (FH2 domain)"/>
    <property type="match status" value="1"/>
</dbReference>